<feature type="transmembrane region" description="Helical" evidence="1">
    <location>
        <begin position="110"/>
        <end position="128"/>
    </location>
</feature>
<sequence length="131" mass="14643">MKSNKTPETGWLNPIWVYLKGIIAAYLFSILIFLIMALMITYTNISESILPIFTSIVLVISIIISGTYTGIKLKRKGWLNGALTGLIYILLLFIMSWIFVEGFSLDRWTIYRTITALVSGGIGGMIGVNMK</sequence>
<dbReference type="RefSeq" id="WP_069981127.1">
    <property type="nucleotide sequence ID" value="NZ_CP017269.1"/>
</dbReference>
<feature type="transmembrane region" description="Helical" evidence="1">
    <location>
        <begin position="78"/>
        <end position="98"/>
    </location>
</feature>
<gene>
    <name evidence="2" type="ORF">Gferi_26625</name>
</gene>
<feature type="transmembrane region" description="Helical" evidence="1">
    <location>
        <begin position="48"/>
        <end position="71"/>
    </location>
</feature>
<dbReference type="EMBL" id="CP017269">
    <property type="protein sequence ID" value="AOT72818.1"/>
    <property type="molecule type" value="Genomic_DNA"/>
</dbReference>
<name>A0A1D8GPM8_9FIRM</name>
<keyword evidence="1" id="KW-0812">Transmembrane</keyword>
<dbReference type="InterPro" id="IPR023804">
    <property type="entry name" value="DUF3792_TM"/>
</dbReference>
<organism evidence="2 3">
    <name type="scientific">Geosporobacter ferrireducens</name>
    <dbReference type="NCBI Taxonomy" id="1424294"/>
    <lineage>
        <taxon>Bacteria</taxon>
        <taxon>Bacillati</taxon>
        <taxon>Bacillota</taxon>
        <taxon>Clostridia</taxon>
        <taxon>Peptostreptococcales</taxon>
        <taxon>Thermotaleaceae</taxon>
        <taxon>Geosporobacter</taxon>
    </lineage>
</organism>
<reference evidence="2 3" key="1">
    <citation type="submission" date="2016-09" db="EMBL/GenBank/DDBJ databases">
        <title>Genomic analysis reveals versatility of anaerobic energy metabolism of Geosporobacter ferrireducens IRF9 of phylum Firmicutes.</title>
        <authorList>
            <person name="Kim S.-J."/>
        </authorList>
    </citation>
    <scope>NUCLEOTIDE SEQUENCE [LARGE SCALE GENOMIC DNA]</scope>
    <source>
        <strain evidence="2 3">IRF9</strain>
    </source>
</reference>
<dbReference type="STRING" id="1424294.Gferi_26625"/>
<dbReference type="NCBIfam" id="TIGR04086">
    <property type="entry name" value="TIGR04086_membr"/>
    <property type="match status" value="1"/>
</dbReference>
<dbReference type="Proteomes" id="UP000095743">
    <property type="component" value="Chromosome"/>
</dbReference>
<protein>
    <recommendedName>
        <fullName evidence="4">TIGR04086 family membrane protein</fullName>
    </recommendedName>
</protein>
<dbReference type="AlphaFoldDB" id="A0A1D8GPM8"/>
<dbReference type="KEGG" id="gfe:Gferi_26625"/>
<evidence type="ECO:0000256" key="1">
    <source>
        <dbReference type="SAM" id="Phobius"/>
    </source>
</evidence>
<evidence type="ECO:0000313" key="3">
    <source>
        <dbReference type="Proteomes" id="UP000095743"/>
    </source>
</evidence>
<evidence type="ECO:0000313" key="2">
    <source>
        <dbReference type="EMBL" id="AOT72818.1"/>
    </source>
</evidence>
<proteinExistence type="predicted"/>
<keyword evidence="1" id="KW-1133">Transmembrane helix</keyword>
<evidence type="ECO:0008006" key="4">
    <source>
        <dbReference type="Google" id="ProtNLM"/>
    </source>
</evidence>
<keyword evidence="3" id="KW-1185">Reference proteome</keyword>
<keyword evidence="1" id="KW-0472">Membrane</keyword>
<accession>A0A1D8GPM8</accession>
<dbReference type="OrthoDB" id="2086722at2"/>
<feature type="transmembrane region" description="Helical" evidence="1">
    <location>
        <begin position="21"/>
        <end position="42"/>
    </location>
</feature>
<dbReference type="Pfam" id="PF12670">
    <property type="entry name" value="DUF3792"/>
    <property type="match status" value="1"/>
</dbReference>